<accession>A0A9D4V6E4</accession>
<evidence type="ECO:0000313" key="4">
    <source>
        <dbReference type="EMBL" id="KAI5080404.1"/>
    </source>
</evidence>
<feature type="region of interest" description="Disordered" evidence="3">
    <location>
        <begin position="358"/>
        <end position="382"/>
    </location>
</feature>
<evidence type="ECO:0000313" key="5">
    <source>
        <dbReference type="Proteomes" id="UP000886520"/>
    </source>
</evidence>
<keyword evidence="1" id="KW-0112">Calmodulin-binding</keyword>
<feature type="compositionally biased region" description="Low complexity" evidence="3">
    <location>
        <begin position="100"/>
        <end position="130"/>
    </location>
</feature>
<proteinExistence type="inferred from homology"/>
<feature type="compositionally biased region" description="Polar residues" evidence="3">
    <location>
        <begin position="83"/>
        <end position="99"/>
    </location>
</feature>
<evidence type="ECO:0008006" key="6">
    <source>
        <dbReference type="Google" id="ProtNLM"/>
    </source>
</evidence>
<dbReference type="Proteomes" id="UP000886520">
    <property type="component" value="Chromosome 4"/>
</dbReference>
<dbReference type="EMBL" id="JABFUD020000004">
    <property type="protein sequence ID" value="KAI5080404.1"/>
    <property type="molecule type" value="Genomic_DNA"/>
</dbReference>
<evidence type="ECO:0000256" key="2">
    <source>
        <dbReference type="ARBA" id="ARBA00024341"/>
    </source>
</evidence>
<evidence type="ECO:0000256" key="1">
    <source>
        <dbReference type="ARBA" id="ARBA00022860"/>
    </source>
</evidence>
<gene>
    <name evidence="4" type="ORF">GOP47_0003587</name>
</gene>
<dbReference type="InterPro" id="IPR000048">
    <property type="entry name" value="IQ_motif_EF-hand-BS"/>
</dbReference>
<reference evidence="4" key="1">
    <citation type="submission" date="2021-01" db="EMBL/GenBank/DDBJ databases">
        <title>Adiantum capillus-veneris genome.</title>
        <authorList>
            <person name="Fang Y."/>
            <person name="Liao Q."/>
        </authorList>
    </citation>
    <scope>NUCLEOTIDE SEQUENCE</scope>
    <source>
        <strain evidence="4">H3</strain>
        <tissue evidence="4">Leaf</tissue>
    </source>
</reference>
<protein>
    <recommendedName>
        <fullName evidence="6">DUF4005 domain-containing protein</fullName>
    </recommendedName>
</protein>
<sequence length="598" mass="66371">MASWGKLHFRGPTVVSCSSSNVMPLLSGDLSNSWKHRRQQGKLVDGNEGCIKIAISCMLDTSFELDEKSGQPRRTSGRRSHEINVNNGTPETKQVQRSTNMSNSISNTSNKNSNKNNNNGNNNLAKSPNKLQMQSRSVTTINSSNKKLQSPRAQLVQAGGVNSIRGNVSSNIRPVMRHKGDIKAQEDHNSRHARAVAAASAAAAEAAAVAAQAAAEVMRLTGYSSTPHGQYSPPLDDFSLDDFFIASQAQRAATLIQSAYRGHLARQALRALKGLVKLQAVVRGHLVRRQARISLQCMQALVRLQARVRARQVKAALQLAAAAEEQGQGQGLMLPPAFLQPLPTNITSQLQETPSHHHRRLSPFCNETSARSPALSEDSRDWDNSALSKEEIEMKALKKQHALALRQKALSYAENNQRTPTRSIGTPTRRMPSEYYQAQQQKTNKSSFHEAEPEKLHRDWSWLEGWMAAHGATSVWESNAAALWESRDERRDRDDEDDPMMYGHMYGSHHELADVEYEDNASHSLLHDLINSDDDPAIKIIEMDRVGTPPASRSPYSSSMTLQHLNNTHQHHHHHHAMSSSRLHHVASPHLQPSNLLL</sequence>
<organism evidence="4 5">
    <name type="scientific">Adiantum capillus-veneris</name>
    <name type="common">Maidenhair fern</name>
    <dbReference type="NCBI Taxonomy" id="13818"/>
    <lineage>
        <taxon>Eukaryota</taxon>
        <taxon>Viridiplantae</taxon>
        <taxon>Streptophyta</taxon>
        <taxon>Embryophyta</taxon>
        <taxon>Tracheophyta</taxon>
        <taxon>Polypodiopsida</taxon>
        <taxon>Polypodiidae</taxon>
        <taxon>Polypodiales</taxon>
        <taxon>Pteridineae</taxon>
        <taxon>Pteridaceae</taxon>
        <taxon>Vittarioideae</taxon>
        <taxon>Adiantum</taxon>
    </lineage>
</organism>
<dbReference type="Pfam" id="PF00612">
    <property type="entry name" value="IQ"/>
    <property type="match status" value="2"/>
</dbReference>
<dbReference type="Gene3D" id="1.20.5.190">
    <property type="match status" value="1"/>
</dbReference>
<feature type="region of interest" description="Disordered" evidence="3">
    <location>
        <begin position="66"/>
        <end position="153"/>
    </location>
</feature>
<dbReference type="PROSITE" id="PS50096">
    <property type="entry name" value="IQ"/>
    <property type="match status" value="2"/>
</dbReference>
<dbReference type="AlphaFoldDB" id="A0A9D4V6E4"/>
<feature type="compositionally biased region" description="Basic residues" evidence="3">
    <location>
        <begin position="569"/>
        <end position="587"/>
    </location>
</feature>
<name>A0A9D4V6E4_ADICA</name>
<comment type="caution">
    <text evidence="4">The sequence shown here is derived from an EMBL/GenBank/DDBJ whole genome shotgun (WGS) entry which is preliminary data.</text>
</comment>
<dbReference type="CDD" id="cd23767">
    <property type="entry name" value="IQCD"/>
    <property type="match status" value="1"/>
</dbReference>
<keyword evidence="5" id="KW-1185">Reference proteome</keyword>
<evidence type="ECO:0000256" key="3">
    <source>
        <dbReference type="SAM" id="MobiDB-lite"/>
    </source>
</evidence>
<dbReference type="OrthoDB" id="694295at2759"/>
<dbReference type="PANTHER" id="PTHR32295">
    <property type="entry name" value="IQ-DOMAIN 5-RELATED"/>
    <property type="match status" value="1"/>
</dbReference>
<dbReference type="SMART" id="SM00015">
    <property type="entry name" value="IQ"/>
    <property type="match status" value="2"/>
</dbReference>
<dbReference type="PANTHER" id="PTHR32295:SF6">
    <property type="entry name" value="PROTEIN IQ-DOMAIN 18"/>
    <property type="match status" value="1"/>
</dbReference>
<feature type="compositionally biased region" description="Polar residues" evidence="3">
    <location>
        <begin position="131"/>
        <end position="152"/>
    </location>
</feature>
<dbReference type="GO" id="GO:0005516">
    <property type="term" value="F:calmodulin binding"/>
    <property type="evidence" value="ECO:0007669"/>
    <property type="project" value="UniProtKB-KW"/>
</dbReference>
<feature type="region of interest" description="Disordered" evidence="3">
    <location>
        <begin position="568"/>
        <end position="598"/>
    </location>
</feature>
<comment type="similarity">
    <text evidence="2">Belongs to the IQD family.</text>
</comment>